<sequence length="204" mass="24022">MQNFLSNLKAVFFYATPHSGSQAIEDLAKQIPEDSRNQMLTLMSVLGTDMARINSEFSTYRSEIFHHRVLLRFKTYGIVPTSLTNQLQRERRDWKLARFDPITKLGEKVYKEVSKIRQLEDLRIFNAQRPVLEPYGRSGWSGSQNLQAWFMMAVEHRRLRELEDLRIFNAQRQVLEPSSWSERFLSQPPGIKALRKGKFRQVFL</sequence>
<accession>A0A176VPR5</accession>
<evidence type="ECO:0000313" key="1">
    <source>
        <dbReference type="EMBL" id="OAE22879.1"/>
    </source>
</evidence>
<protein>
    <submittedName>
        <fullName evidence="1">Uncharacterized protein</fullName>
    </submittedName>
</protein>
<name>A0A176VPR5_MARPO</name>
<comment type="caution">
    <text evidence="1">The sequence shown here is derived from an EMBL/GenBank/DDBJ whole genome shotgun (WGS) entry which is preliminary data.</text>
</comment>
<dbReference type="Proteomes" id="UP000077202">
    <property type="component" value="Unassembled WGS sequence"/>
</dbReference>
<proteinExistence type="predicted"/>
<evidence type="ECO:0000313" key="2">
    <source>
        <dbReference type="Proteomes" id="UP000077202"/>
    </source>
</evidence>
<dbReference type="AlphaFoldDB" id="A0A176VPR5"/>
<reference evidence="1" key="1">
    <citation type="submission" date="2016-03" db="EMBL/GenBank/DDBJ databases">
        <title>Mechanisms controlling the formation of the plant cell surface in tip-growing cells are functionally conserved among land plants.</title>
        <authorList>
            <person name="Honkanen S."/>
            <person name="Jones V.A."/>
            <person name="Morieri G."/>
            <person name="Champion C."/>
            <person name="Hetherington A.J."/>
            <person name="Kelly S."/>
            <person name="Saint-Marcoux D."/>
            <person name="Proust H."/>
            <person name="Prescott H."/>
            <person name="Dolan L."/>
        </authorList>
    </citation>
    <scope>NUCLEOTIDE SEQUENCE [LARGE SCALE GENOMIC DNA]</scope>
    <source>
        <tissue evidence="1">Whole gametophyte</tissue>
    </source>
</reference>
<gene>
    <name evidence="1" type="ORF">AXG93_1405s1060</name>
</gene>
<keyword evidence="2" id="KW-1185">Reference proteome</keyword>
<dbReference type="EMBL" id="LVLJ01003032">
    <property type="protein sequence ID" value="OAE22879.1"/>
    <property type="molecule type" value="Genomic_DNA"/>
</dbReference>
<organism evidence="1 2">
    <name type="scientific">Marchantia polymorpha subsp. ruderalis</name>
    <dbReference type="NCBI Taxonomy" id="1480154"/>
    <lineage>
        <taxon>Eukaryota</taxon>
        <taxon>Viridiplantae</taxon>
        <taxon>Streptophyta</taxon>
        <taxon>Embryophyta</taxon>
        <taxon>Marchantiophyta</taxon>
        <taxon>Marchantiopsida</taxon>
        <taxon>Marchantiidae</taxon>
        <taxon>Marchantiales</taxon>
        <taxon>Marchantiaceae</taxon>
        <taxon>Marchantia</taxon>
    </lineage>
</organism>